<dbReference type="PROSITE" id="PS51718">
    <property type="entry name" value="G_DYNAMIN_2"/>
    <property type="match status" value="1"/>
</dbReference>
<evidence type="ECO:0000256" key="1">
    <source>
        <dbReference type="ARBA" id="ARBA00004273"/>
    </source>
</evidence>
<evidence type="ECO:0000256" key="14">
    <source>
        <dbReference type="ARBA" id="ARBA00023136"/>
    </source>
</evidence>
<keyword evidence="14" id="KW-0472">Membrane</keyword>
<dbReference type="Pfam" id="PF01031">
    <property type="entry name" value="Dynamin_M"/>
    <property type="match status" value="1"/>
</dbReference>
<keyword evidence="18" id="KW-0175">Coiled coil</keyword>
<dbReference type="OrthoDB" id="5061070at2759"/>
<protein>
    <recommendedName>
        <fullName evidence="3">dynamin GTPase</fullName>
        <ecNumber evidence="3">3.6.5.5</ecNumber>
    </recommendedName>
</protein>
<keyword evidence="10" id="KW-0809">Transit peptide</keyword>
<evidence type="ECO:0000256" key="13">
    <source>
        <dbReference type="ARBA" id="ARBA00023134"/>
    </source>
</evidence>
<keyword evidence="8" id="KW-0378">Hydrolase</keyword>
<comment type="similarity">
    <text evidence="17">Belongs to the TRAFAC class dynamin-like GTPase superfamily. Dynamin/Fzo/YdjA family.</text>
</comment>
<dbReference type="PROSITE" id="PS00410">
    <property type="entry name" value="G_DYNAMIN_1"/>
    <property type="match status" value="1"/>
</dbReference>
<dbReference type="PRINTS" id="PR00195">
    <property type="entry name" value="DYNAMIN"/>
</dbReference>
<dbReference type="InterPro" id="IPR020850">
    <property type="entry name" value="GED_dom"/>
</dbReference>
<evidence type="ECO:0000256" key="9">
    <source>
        <dbReference type="ARBA" id="ARBA00022842"/>
    </source>
</evidence>
<keyword evidence="12" id="KW-0496">Mitochondrion</keyword>
<evidence type="ECO:0000313" key="22">
    <source>
        <dbReference type="EMBL" id="KZT19134.1"/>
    </source>
</evidence>
<dbReference type="GO" id="GO:0005525">
    <property type="term" value="F:GTP binding"/>
    <property type="evidence" value="ECO:0007669"/>
    <property type="project" value="UniProtKB-KW"/>
</dbReference>
<dbReference type="EMBL" id="KV425649">
    <property type="protein sequence ID" value="KZT19134.1"/>
    <property type="molecule type" value="Genomic_DNA"/>
</dbReference>
<keyword evidence="23" id="KW-1185">Reference proteome</keyword>
<evidence type="ECO:0000256" key="3">
    <source>
        <dbReference type="ARBA" id="ARBA00011980"/>
    </source>
</evidence>
<evidence type="ECO:0000256" key="18">
    <source>
        <dbReference type="SAM" id="Coils"/>
    </source>
</evidence>
<evidence type="ECO:0000256" key="10">
    <source>
        <dbReference type="ARBA" id="ARBA00022946"/>
    </source>
</evidence>
<dbReference type="InterPro" id="IPR022812">
    <property type="entry name" value="Dynamin"/>
</dbReference>
<feature type="domain" description="Dynamin-type G" evidence="21">
    <location>
        <begin position="282"/>
        <end position="550"/>
    </location>
</feature>
<evidence type="ECO:0000256" key="6">
    <source>
        <dbReference type="ARBA" id="ARBA00022741"/>
    </source>
</evidence>
<feature type="region of interest" description="Disordered" evidence="19">
    <location>
        <begin position="204"/>
        <end position="231"/>
    </location>
</feature>
<keyword evidence="6 17" id="KW-0547">Nucleotide-binding</keyword>
<dbReference type="CDD" id="cd08771">
    <property type="entry name" value="DLP_1"/>
    <property type="match status" value="1"/>
</dbReference>
<keyword evidence="11" id="KW-1133">Transmembrane helix</keyword>
<dbReference type="InterPro" id="IPR000375">
    <property type="entry name" value="Dynamin_stalk"/>
</dbReference>
<keyword evidence="13 17" id="KW-0342">GTP-binding</keyword>
<dbReference type="EC" id="3.6.5.5" evidence="3"/>
<organism evidence="22 23">
    <name type="scientific">Neolentinus lepideus HHB14362 ss-1</name>
    <dbReference type="NCBI Taxonomy" id="1314782"/>
    <lineage>
        <taxon>Eukaryota</taxon>
        <taxon>Fungi</taxon>
        <taxon>Dikarya</taxon>
        <taxon>Basidiomycota</taxon>
        <taxon>Agaricomycotina</taxon>
        <taxon>Agaricomycetes</taxon>
        <taxon>Gloeophyllales</taxon>
        <taxon>Gloeophyllaceae</taxon>
        <taxon>Neolentinus</taxon>
    </lineage>
</organism>
<comment type="subcellular location">
    <subcellularLocation>
        <location evidence="1">Mitochondrion inner membrane</location>
    </subcellularLocation>
    <subcellularLocation>
        <location evidence="2">Mitochondrion intermembrane space</location>
    </subcellularLocation>
</comment>
<evidence type="ECO:0000313" key="23">
    <source>
        <dbReference type="Proteomes" id="UP000076761"/>
    </source>
</evidence>
<dbReference type="FunCoup" id="A0A165N3P4">
    <property type="interactions" value="19"/>
</dbReference>
<dbReference type="InterPro" id="IPR030381">
    <property type="entry name" value="G_DYNAMIN_dom"/>
</dbReference>
<comment type="catalytic activity">
    <reaction evidence="16">
        <text>GTP + H2O = GDP + phosphate + H(+)</text>
        <dbReference type="Rhea" id="RHEA:19669"/>
        <dbReference type="ChEBI" id="CHEBI:15377"/>
        <dbReference type="ChEBI" id="CHEBI:15378"/>
        <dbReference type="ChEBI" id="CHEBI:37565"/>
        <dbReference type="ChEBI" id="CHEBI:43474"/>
        <dbReference type="ChEBI" id="CHEBI:58189"/>
        <dbReference type="EC" id="3.6.5.5"/>
    </reaction>
</comment>
<dbReference type="InterPro" id="IPR001401">
    <property type="entry name" value="Dynamin_GTPase"/>
</dbReference>
<dbReference type="GO" id="GO:0031623">
    <property type="term" value="P:receptor internalization"/>
    <property type="evidence" value="ECO:0007669"/>
    <property type="project" value="TreeGrafter"/>
</dbReference>
<evidence type="ECO:0000259" key="21">
    <source>
        <dbReference type="PROSITE" id="PS51718"/>
    </source>
</evidence>
<dbReference type="PROSITE" id="PS51388">
    <property type="entry name" value="GED"/>
    <property type="match status" value="1"/>
</dbReference>
<evidence type="ECO:0000256" key="15">
    <source>
        <dbReference type="ARBA" id="ARBA00023157"/>
    </source>
</evidence>
<name>A0A165N3P4_9AGAM</name>
<reference evidence="22 23" key="1">
    <citation type="journal article" date="2016" name="Mol. Biol. Evol.">
        <title>Comparative Genomics of Early-Diverging Mushroom-Forming Fungi Provides Insights into the Origins of Lignocellulose Decay Capabilities.</title>
        <authorList>
            <person name="Nagy L.G."/>
            <person name="Riley R."/>
            <person name="Tritt A."/>
            <person name="Adam C."/>
            <person name="Daum C."/>
            <person name="Floudas D."/>
            <person name="Sun H."/>
            <person name="Yadav J.S."/>
            <person name="Pangilinan J."/>
            <person name="Larsson K.H."/>
            <person name="Matsuura K."/>
            <person name="Barry K."/>
            <person name="Labutti K."/>
            <person name="Kuo R."/>
            <person name="Ohm R.A."/>
            <person name="Bhattacharya S.S."/>
            <person name="Shirouzu T."/>
            <person name="Yoshinaga Y."/>
            <person name="Martin F.M."/>
            <person name="Grigoriev I.V."/>
            <person name="Hibbett D.S."/>
        </authorList>
    </citation>
    <scope>NUCLEOTIDE SEQUENCE [LARGE SCALE GENOMIC DNA]</scope>
    <source>
        <strain evidence="22 23">HHB14362 ss-1</strain>
    </source>
</reference>
<evidence type="ECO:0000256" key="12">
    <source>
        <dbReference type="ARBA" id="ARBA00023128"/>
    </source>
</evidence>
<dbReference type="FunFam" id="3.40.50.300:FF:000741">
    <property type="entry name" value="Putative mitochondrial dynamin GTPase"/>
    <property type="match status" value="1"/>
</dbReference>
<evidence type="ECO:0000259" key="20">
    <source>
        <dbReference type="PROSITE" id="PS51388"/>
    </source>
</evidence>
<dbReference type="Pfam" id="PF00350">
    <property type="entry name" value="Dynamin_N"/>
    <property type="match status" value="1"/>
</dbReference>
<dbReference type="GO" id="GO:0008017">
    <property type="term" value="F:microtubule binding"/>
    <property type="evidence" value="ECO:0007669"/>
    <property type="project" value="TreeGrafter"/>
</dbReference>
<evidence type="ECO:0000256" key="4">
    <source>
        <dbReference type="ARBA" id="ARBA00022692"/>
    </source>
</evidence>
<dbReference type="InterPro" id="IPR019762">
    <property type="entry name" value="Dynamin_GTPase_CS"/>
</dbReference>
<accession>A0A165N3P4</accession>
<dbReference type="STRING" id="1314782.A0A165N3P4"/>
<evidence type="ECO:0000256" key="17">
    <source>
        <dbReference type="RuleBase" id="RU003932"/>
    </source>
</evidence>
<dbReference type="GO" id="GO:0003924">
    <property type="term" value="F:GTPase activity"/>
    <property type="evidence" value="ECO:0007669"/>
    <property type="project" value="InterPro"/>
</dbReference>
<proteinExistence type="inferred from homology"/>
<dbReference type="Proteomes" id="UP000076761">
    <property type="component" value="Unassembled WGS sequence"/>
</dbReference>
<evidence type="ECO:0000256" key="2">
    <source>
        <dbReference type="ARBA" id="ARBA00004569"/>
    </source>
</evidence>
<keyword evidence="7" id="KW-0999">Mitochondrion inner membrane</keyword>
<dbReference type="SUPFAM" id="SSF52540">
    <property type="entry name" value="P-loop containing nucleoside triphosphate hydrolases"/>
    <property type="match status" value="1"/>
</dbReference>
<dbReference type="GO" id="GO:0005758">
    <property type="term" value="C:mitochondrial intermembrane space"/>
    <property type="evidence" value="ECO:0007669"/>
    <property type="project" value="UniProtKB-SubCell"/>
</dbReference>
<dbReference type="GO" id="GO:0005874">
    <property type="term" value="C:microtubule"/>
    <property type="evidence" value="ECO:0007669"/>
    <property type="project" value="TreeGrafter"/>
</dbReference>
<feature type="coiled-coil region" evidence="18">
    <location>
        <begin position="748"/>
        <end position="801"/>
    </location>
</feature>
<dbReference type="SMART" id="SM00053">
    <property type="entry name" value="DYNc"/>
    <property type="match status" value="1"/>
</dbReference>
<dbReference type="InParanoid" id="A0A165N3P4"/>
<dbReference type="InterPro" id="IPR056495">
    <property type="entry name" value="LIS_MGM1"/>
</dbReference>
<feature type="region of interest" description="Disordered" evidence="19">
    <location>
        <begin position="942"/>
        <end position="964"/>
    </location>
</feature>
<evidence type="ECO:0000256" key="19">
    <source>
        <dbReference type="SAM" id="MobiDB-lite"/>
    </source>
</evidence>
<keyword evidence="5" id="KW-0479">Metal-binding</keyword>
<dbReference type="GO" id="GO:0046872">
    <property type="term" value="F:metal ion binding"/>
    <property type="evidence" value="ECO:0007669"/>
    <property type="project" value="UniProtKB-KW"/>
</dbReference>
<dbReference type="InterPro" id="IPR027417">
    <property type="entry name" value="P-loop_NTPase"/>
</dbReference>
<dbReference type="GO" id="GO:0005743">
    <property type="term" value="C:mitochondrial inner membrane"/>
    <property type="evidence" value="ECO:0007669"/>
    <property type="project" value="UniProtKB-SubCell"/>
</dbReference>
<evidence type="ECO:0000256" key="8">
    <source>
        <dbReference type="ARBA" id="ARBA00022801"/>
    </source>
</evidence>
<keyword evidence="9" id="KW-0460">Magnesium</keyword>
<dbReference type="PANTHER" id="PTHR11566">
    <property type="entry name" value="DYNAMIN"/>
    <property type="match status" value="1"/>
</dbReference>
<dbReference type="PANTHER" id="PTHR11566:SF212">
    <property type="entry name" value="DYNAMIN"/>
    <property type="match status" value="1"/>
</dbReference>
<feature type="domain" description="GED" evidence="20">
    <location>
        <begin position="853"/>
        <end position="946"/>
    </location>
</feature>
<gene>
    <name evidence="22" type="ORF">NEOLEDRAFT_1142486</name>
</gene>
<keyword evidence="15" id="KW-1015">Disulfide bond</keyword>
<evidence type="ECO:0000256" key="11">
    <source>
        <dbReference type="ARBA" id="ARBA00022989"/>
    </source>
</evidence>
<dbReference type="Pfam" id="PF24550">
    <property type="entry name" value="LIS_MGM1"/>
    <property type="match status" value="1"/>
</dbReference>
<evidence type="ECO:0000256" key="7">
    <source>
        <dbReference type="ARBA" id="ARBA00022792"/>
    </source>
</evidence>
<keyword evidence="4" id="KW-0812">Transmembrane</keyword>
<evidence type="ECO:0000256" key="16">
    <source>
        <dbReference type="ARBA" id="ARBA00048040"/>
    </source>
</evidence>
<dbReference type="GO" id="GO:0061024">
    <property type="term" value="P:membrane organization"/>
    <property type="evidence" value="ECO:0007669"/>
    <property type="project" value="UniProtKB-ARBA"/>
</dbReference>
<dbReference type="InterPro" id="IPR045063">
    <property type="entry name" value="Dynamin_N"/>
</dbReference>
<sequence length="964" mass="107426">MEAERIAALLLNAVTTADFPAALLKAQLLAAGRQLDAVMYADVRRRIASIFKGPRKSVTYGLSASRRMESARPVHRQFTTLLTSHGIRSRQRHGIPHIAALRHVYVRAFSYSSIPKFVARAFRVPIAGATIGAGGVTYANYRFEEFKKKSDEFMTTVKDTATDIFGTVSDGLGAVTSRISEVELPSLPNIPKLETPQFLKDFFSGTSKNEGSGDGSEEGGSSSGSKRPPEGDAAAVAALIAATTSSPSDSKPTESDQNGLMNLTKKLIEIRGMLISIDKSDALKLPSIVVIGSQSSGKSSVLEAIVGHEFLPKGTNMVTRRPIELTLIHTPSAKEEYGEFPALGLGKVTDFSNIQRTLTDLNLAVSSAEAVSDDPIDLRIYSPHVPDLTLIDLPGYIQIASMDQPESLKEKISSLCDKYIREPNIVLAVCAADVDLANSPALRASRRVDPLGLRTIGVITKMDLVPPEQGATILSGNRYPLHLGYVGVVCKASGSKGRRESTTDAAVRGEHDYFGAHRDIFSTGSLMTGTDTLRRRLMEVLESSMASSLHGITNAVQLELEEATYQFKVQYNDRRISAESYVAETVDLLKARFRNFTMQFRKPQIRAKLKEMLDEKVMDVLEQLYWLDKRVPELGELGANPKIKPEDVEPYWRHKLEAASSLLTKSGVGRDSTLLVADGLRALIESIAAGEPFTFHPRAAERIVEFAHMILRDRVGLTSDQVENCIKPYKYEIEVDAREWELGRQQAVELFEKEMSMCESKLKEIRKRVGGSRRLTNLMGYVKTLEEREKERKARRLLQEESKEDNTKSLPDDYQYPPAQVLDARHAMLYTDRMSVLKLRLAALKTKRCKAGPESDVLCPEAFLNVVADKLAYTSAMFINIELLDQFFYQFPREIDSRLLYDLDRKEIVEFARENPVVRRHLDLQERKDKLEEVMKQLSSLSTLRPDVQPTPRRSRGLFGGRFS</sequence>
<dbReference type="AlphaFoldDB" id="A0A165N3P4"/>
<dbReference type="GO" id="GO:0005886">
    <property type="term" value="C:plasma membrane"/>
    <property type="evidence" value="ECO:0007669"/>
    <property type="project" value="TreeGrafter"/>
</dbReference>
<evidence type="ECO:0000256" key="5">
    <source>
        <dbReference type="ARBA" id="ARBA00022723"/>
    </source>
</evidence>
<dbReference type="Gene3D" id="3.40.50.300">
    <property type="entry name" value="P-loop containing nucleotide triphosphate hydrolases"/>
    <property type="match status" value="1"/>
</dbReference>